<dbReference type="InterPro" id="IPR004875">
    <property type="entry name" value="DDE_SF_endonuclease_dom"/>
</dbReference>
<dbReference type="GO" id="GO:0005634">
    <property type="term" value="C:nucleus"/>
    <property type="evidence" value="ECO:0007669"/>
    <property type="project" value="TreeGrafter"/>
</dbReference>
<dbReference type="PANTHER" id="PTHR19303">
    <property type="entry name" value="TRANSPOSON"/>
    <property type="match status" value="1"/>
</dbReference>
<dbReference type="Proteomes" id="UP000324800">
    <property type="component" value="Unassembled WGS sequence"/>
</dbReference>
<accession>A0A5J4WRD2</accession>
<sequence>MVQAHTIRQRNGWNLYLEDALYICLTEFKERFPGQPLTDEMLKEAANRLNIIIVNKLDPENLDYIPPVSSGYITRWKDRNLIVRKKINGEQESANKQAAYNWTLDFLPELIEQFGEENVYNIDEFALYYLQGIDHTLGIKEQKEYGIKKSKKRITGLIRASVTGKKSKILLIGPVKQPHCFRGHMIKTFTYNNQRNAWINSLIFNSYLHQLDADFRMNKKFVAIICDNCSAHATYNEQFTNISIYYLPANTTSIAQPMDAGVIHSLKKRYKSQISQQQLDNILIGKQLSFDLFKACVLITHLWNETKIEVIQHEFQKAWNNEDVVSDEDFNENTKEENEQTRCAMTEDEICDYILEDQLDDQEEEDSEDDLDNEDEINSHEDII</sequence>
<evidence type="ECO:0000313" key="3">
    <source>
        <dbReference type="EMBL" id="KAA6396629.1"/>
    </source>
</evidence>
<dbReference type="AlphaFoldDB" id="A0A5J4WRD2"/>
<name>A0A5J4WRD2_9EUKA</name>
<evidence type="ECO:0000313" key="4">
    <source>
        <dbReference type="Proteomes" id="UP000324800"/>
    </source>
</evidence>
<comment type="caution">
    <text evidence="3">The sequence shown here is derived from an EMBL/GenBank/DDBJ whole genome shotgun (WGS) entry which is preliminary data.</text>
</comment>
<dbReference type="InterPro" id="IPR050863">
    <property type="entry name" value="CenT-Element_Derived"/>
</dbReference>
<dbReference type="GO" id="GO:0003677">
    <property type="term" value="F:DNA binding"/>
    <property type="evidence" value="ECO:0007669"/>
    <property type="project" value="TreeGrafter"/>
</dbReference>
<organism evidence="3 4">
    <name type="scientific">Streblomastix strix</name>
    <dbReference type="NCBI Taxonomy" id="222440"/>
    <lineage>
        <taxon>Eukaryota</taxon>
        <taxon>Metamonada</taxon>
        <taxon>Preaxostyla</taxon>
        <taxon>Oxymonadida</taxon>
        <taxon>Streblomastigidae</taxon>
        <taxon>Streblomastix</taxon>
    </lineage>
</organism>
<dbReference type="Pfam" id="PF03184">
    <property type="entry name" value="DDE_1"/>
    <property type="match status" value="1"/>
</dbReference>
<feature type="compositionally biased region" description="Acidic residues" evidence="1">
    <location>
        <begin position="355"/>
        <end position="376"/>
    </location>
</feature>
<evidence type="ECO:0000256" key="1">
    <source>
        <dbReference type="SAM" id="MobiDB-lite"/>
    </source>
</evidence>
<dbReference type="PANTHER" id="PTHR19303:SF73">
    <property type="entry name" value="PROTEIN PDC2"/>
    <property type="match status" value="1"/>
</dbReference>
<dbReference type="OrthoDB" id="125485at2759"/>
<reference evidence="3 4" key="1">
    <citation type="submission" date="2019-03" db="EMBL/GenBank/DDBJ databases">
        <title>Single cell metagenomics reveals metabolic interactions within the superorganism composed of flagellate Streblomastix strix and complex community of Bacteroidetes bacteria on its surface.</title>
        <authorList>
            <person name="Treitli S.C."/>
            <person name="Kolisko M."/>
            <person name="Husnik F."/>
            <person name="Keeling P."/>
            <person name="Hampl V."/>
        </authorList>
    </citation>
    <scope>NUCLEOTIDE SEQUENCE [LARGE SCALE GENOMIC DNA]</scope>
    <source>
        <strain evidence="3">ST1C</strain>
    </source>
</reference>
<feature type="non-terminal residue" evidence="3">
    <location>
        <position position="384"/>
    </location>
</feature>
<feature type="region of interest" description="Disordered" evidence="1">
    <location>
        <begin position="355"/>
        <end position="384"/>
    </location>
</feature>
<feature type="domain" description="DDE-1" evidence="2">
    <location>
        <begin position="151"/>
        <end position="315"/>
    </location>
</feature>
<dbReference type="EMBL" id="SNRW01001380">
    <property type="protein sequence ID" value="KAA6396629.1"/>
    <property type="molecule type" value="Genomic_DNA"/>
</dbReference>
<evidence type="ECO:0000259" key="2">
    <source>
        <dbReference type="Pfam" id="PF03184"/>
    </source>
</evidence>
<gene>
    <name evidence="3" type="ORF">EZS28_007841</name>
</gene>
<proteinExistence type="predicted"/>
<protein>
    <submittedName>
        <fullName evidence="3">Putative Tigger transposable element-derived protein 6</fullName>
    </submittedName>
</protein>